<protein>
    <recommendedName>
        <fullName evidence="5">Stigma-specific protein, Stig1</fullName>
    </recommendedName>
</protein>
<evidence type="ECO:0000313" key="3">
    <source>
        <dbReference type="EMBL" id="TWT72875.1"/>
    </source>
</evidence>
<proteinExistence type="predicted"/>
<sequence precursor="true">MNPQARQMNAVPMAGKLLAITLVSTLSLSTSVTAQVRTKLPDRATYNPAGPAIPPAPAIDTQPDPHGPGVTEEPFDPPSQQAPLRDASGEIEPVNLKPLPSMVPRSKARVLPLANQAAAIEQAAFEQPQRVHANSSQVQSPAQRQQIVPGHATNPPRRQSHARETLIQHTAGEEIWVDGGSVSQHSVGQGTASQGLGGYNSVGSGNVHWNNNTSMAGSWSGDSGCDQCSDGGCNSCDGYYGDCNSCDGLGCGSCDHCGLSNASLSLDPGQWFGSLELLLLFREGDSIPALVTTSPPGTEGDVAGQLPGATILAGGEQAFKDLTAGGRLTLGTWLDDCRDRSLVFRGWTATEADYSYSARQGINSGSILAVPTTNAGSPDSLLVAFPDSAENFGRFGSVNLQASSNVYGGDISVRQFLTGGLGTTFDVLYGYQYMHLDEDLQFSTTSTKTQDPFPAQIGNTLSTSDRFEATNNFHGGQFGFAGNYREGCWSFDWLGKIGFGQIKRQAERRGSSVITTDTPPPAVNDTGLLVGDANSGSYSSSTFGWVPEFDVSVGWHKYPRFDVTFGYNIIAMTDAVRLSGIMDPNNTLDTPRTGAKSGTFMMQGMHFGIRHVW</sequence>
<dbReference type="Pfam" id="PF07585">
    <property type="entry name" value="BBP7"/>
    <property type="match status" value="1"/>
</dbReference>
<feature type="region of interest" description="Disordered" evidence="1">
    <location>
        <begin position="42"/>
        <end position="85"/>
    </location>
</feature>
<reference evidence="3 4" key="1">
    <citation type="submission" date="2019-02" db="EMBL/GenBank/DDBJ databases">
        <title>Deep-cultivation of Planctomycetes and their phenomic and genomic characterization uncovers novel biology.</title>
        <authorList>
            <person name="Wiegand S."/>
            <person name="Jogler M."/>
            <person name="Boedeker C."/>
            <person name="Pinto D."/>
            <person name="Vollmers J."/>
            <person name="Rivas-Marin E."/>
            <person name="Kohn T."/>
            <person name="Peeters S.H."/>
            <person name="Heuer A."/>
            <person name="Rast P."/>
            <person name="Oberbeckmann S."/>
            <person name="Bunk B."/>
            <person name="Jeske O."/>
            <person name="Meyerdierks A."/>
            <person name="Storesund J.E."/>
            <person name="Kallscheuer N."/>
            <person name="Luecker S."/>
            <person name="Lage O.M."/>
            <person name="Pohl T."/>
            <person name="Merkel B.J."/>
            <person name="Hornburger P."/>
            <person name="Mueller R.-W."/>
            <person name="Bruemmer F."/>
            <person name="Labrenz M."/>
            <person name="Spormann A.M."/>
            <person name="Op Den Camp H."/>
            <person name="Overmann J."/>
            <person name="Amann R."/>
            <person name="Jetten M.S.M."/>
            <person name="Mascher T."/>
            <person name="Medema M.H."/>
            <person name="Devos D.P."/>
            <person name="Kaster A.-K."/>
            <person name="Ovreas L."/>
            <person name="Rohde M."/>
            <person name="Galperin M.Y."/>
            <person name="Jogler C."/>
        </authorList>
    </citation>
    <scope>NUCLEOTIDE SEQUENCE [LARGE SCALE GENOMIC DNA]</scope>
    <source>
        <strain evidence="3 4">CA85</strain>
    </source>
</reference>
<dbReference type="RefSeq" id="WP_246112561.1">
    <property type="nucleotide sequence ID" value="NZ_SJPK01000003.1"/>
</dbReference>
<keyword evidence="2" id="KW-0732">Signal</keyword>
<comment type="caution">
    <text evidence="3">The sequence shown here is derived from an EMBL/GenBank/DDBJ whole genome shotgun (WGS) entry which is preliminary data.</text>
</comment>
<feature type="region of interest" description="Disordered" evidence="1">
    <location>
        <begin position="126"/>
        <end position="163"/>
    </location>
</feature>
<dbReference type="AlphaFoldDB" id="A0A5C5YEX1"/>
<accession>A0A5C5YEX1</accession>
<dbReference type="InterPro" id="IPR011446">
    <property type="entry name" value="BBP7"/>
</dbReference>
<feature type="signal peptide" evidence="2">
    <location>
        <begin position="1"/>
        <end position="34"/>
    </location>
</feature>
<evidence type="ECO:0000256" key="1">
    <source>
        <dbReference type="SAM" id="MobiDB-lite"/>
    </source>
</evidence>
<evidence type="ECO:0008006" key="5">
    <source>
        <dbReference type="Google" id="ProtNLM"/>
    </source>
</evidence>
<feature type="compositionally biased region" description="Polar residues" evidence="1">
    <location>
        <begin position="132"/>
        <end position="146"/>
    </location>
</feature>
<dbReference type="Proteomes" id="UP000318053">
    <property type="component" value="Unassembled WGS sequence"/>
</dbReference>
<name>A0A5C5YEX1_9BACT</name>
<organism evidence="3 4">
    <name type="scientific">Allorhodopirellula solitaria</name>
    <dbReference type="NCBI Taxonomy" id="2527987"/>
    <lineage>
        <taxon>Bacteria</taxon>
        <taxon>Pseudomonadati</taxon>
        <taxon>Planctomycetota</taxon>
        <taxon>Planctomycetia</taxon>
        <taxon>Pirellulales</taxon>
        <taxon>Pirellulaceae</taxon>
        <taxon>Allorhodopirellula</taxon>
    </lineage>
</organism>
<gene>
    <name evidence="3" type="ORF">CA85_13360</name>
</gene>
<feature type="chain" id="PRO_5022798296" description="Stigma-specific protein, Stig1" evidence="2">
    <location>
        <begin position="35"/>
        <end position="613"/>
    </location>
</feature>
<dbReference type="EMBL" id="SJPK01000003">
    <property type="protein sequence ID" value="TWT72875.1"/>
    <property type="molecule type" value="Genomic_DNA"/>
</dbReference>
<keyword evidence="4" id="KW-1185">Reference proteome</keyword>
<evidence type="ECO:0000313" key="4">
    <source>
        <dbReference type="Proteomes" id="UP000318053"/>
    </source>
</evidence>
<evidence type="ECO:0000256" key="2">
    <source>
        <dbReference type="SAM" id="SignalP"/>
    </source>
</evidence>